<feature type="region of interest" description="Disordered" evidence="1">
    <location>
        <begin position="1"/>
        <end position="25"/>
    </location>
</feature>
<dbReference type="EMBL" id="OZ075121">
    <property type="protein sequence ID" value="CAL4897818.1"/>
    <property type="molecule type" value="Genomic_DNA"/>
</dbReference>
<dbReference type="Pfam" id="PF20241">
    <property type="entry name" value="DUF6598"/>
    <property type="match status" value="1"/>
</dbReference>
<evidence type="ECO:0000259" key="2">
    <source>
        <dbReference type="Pfam" id="PF20241"/>
    </source>
</evidence>
<dbReference type="InterPro" id="IPR046533">
    <property type="entry name" value="DUF6598"/>
</dbReference>
<keyword evidence="4" id="KW-1185">Reference proteome</keyword>
<name>A0ABC8VWC2_9POAL</name>
<accession>A0ABC8VWC2</accession>
<reference evidence="3 4" key="2">
    <citation type="submission" date="2024-10" db="EMBL/GenBank/DDBJ databases">
        <authorList>
            <person name="Ryan C."/>
        </authorList>
    </citation>
    <scope>NUCLEOTIDE SEQUENCE [LARGE SCALE GENOMIC DNA]</scope>
</reference>
<reference evidence="4" key="1">
    <citation type="submission" date="2024-06" db="EMBL/GenBank/DDBJ databases">
        <authorList>
            <person name="Ryan C."/>
        </authorList>
    </citation>
    <scope>NUCLEOTIDE SEQUENCE [LARGE SCALE GENOMIC DNA]</scope>
</reference>
<proteinExistence type="predicted"/>
<dbReference type="Proteomes" id="UP001497457">
    <property type="component" value="Chromosome 11b"/>
</dbReference>
<evidence type="ECO:0000256" key="1">
    <source>
        <dbReference type="SAM" id="MobiDB-lite"/>
    </source>
</evidence>
<dbReference type="AlphaFoldDB" id="A0ABC8VWC2"/>
<dbReference type="PANTHER" id="PTHR33065:SF138">
    <property type="entry name" value="OS09G0442000 PROTEIN"/>
    <property type="match status" value="1"/>
</dbReference>
<gene>
    <name evidence="3" type="ORF">URODEC1_LOCUS7449</name>
</gene>
<evidence type="ECO:0000313" key="4">
    <source>
        <dbReference type="Proteomes" id="UP001497457"/>
    </source>
</evidence>
<dbReference type="PANTHER" id="PTHR33065">
    <property type="entry name" value="OS07G0486400 PROTEIN"/>
    <property type="match status" value="1"/>
</dbReference>
<sequence>MDIGGGATEHPTKPKAVEEEDDDDNYDEEGVILVEVVEGSKHGDGSIFRPDKHPLHKFYHLHDTRETRLEPMRLSDPTDICHPCWTACKQHIGCDMVQIFSLKLSKLPARAAAGPIQVYGFMAVRDAVDPLRNYLFNRSRDDPFLIQDVRSDPFIYLSGPKRGIYLQGEVLVEYDMRIKRGNDRIQDDDLLLVDGAATITDLMHNHRALTIRITGDCGARVDIARTLLKQSVEATVHVWVTNLGRHEHARGLHLSITGLLGRLHQEIKIFRGTIEDLCDAKRFVVAVRLKSVLFLCFKGPALVAHGCIYRCHELDDSLTVHVKVTWSNLY</sequence>
<protein>
    <recommendedName>
        <fullName evidence="2">DUF6598 domain-containing protein</fullName>
    </recommendedName>
</protein>
<feature type="domain" description="DUF6598" evidence="2">
    <location>
        <begin position="96"/>
        <end position="298"/>
    </location>
</feature>
<organism evidence="3 4">
    <name type="scientific">Urochloa decumbens</name>
    <dbReference type="NCBI Taxonomy" id="240449"/>
    <lineage>
        <taxon>Eukaryota</taxon>
        <taxon>Viridiplantae</taxon>
        <taxon>Streptophyta</taxon>
        <taxon>Embryophyta</taxon>
        <taxon>Tracheophyta</taxon>
        <taxon>Spermatophyta</taxon>
        <taxon>Magnoliopsida</taxon>
        <taxon>Liliopsida</taxon>
        <taxon>Poales</taxon>
        <taxon>Poaceae</taxon>
        <taxon>PACMAD clade</taxon>
        <taxon>Panicoideae</taxon>
        <taxon>Panicodae</taxon>
        <taxon>Paniceae</taxon>
        <taxon>Melinidinae</taxon>
        <taxon>Urochloa</taxon>
    </lineage>
</organism>
<evidence type="ECO:0000313" key="3">
    <source>
        <dbReference type="EMBL" id="CAL4897818.1"/>
    </source>
</evidence>